<dbReference type="AlphaFoldDB" id="A0A9C7UND4"/>
<name>A0A9C7UND4_9RHOD</name>
<dbReference type="InterPro" id="IPR050230">
    <property type="entry name" value="CALM/Myosin/TropC-like"/>
</dbReference>
<evidence type="ECO:0000256" key="3">
    <source>
        <dbReference type="ARBA" id="ARBA00022837"/>
    </source>
</evidence>
<evidence type="ECO:0000313" key="6">
    <source>
        <dbReference type="Proteomes" id="UP001061958"/>
    </source>
</evidence>
<dbReference type="SMART" id="SM00054">
    <property type="entry name" value="EFh"/>
    <property type="match status" value="4"/>
</dbReference>
<dbReference type="GO" id="GO:0005509">
    <property type="term" value="F:calcium ion binding"/>
    <property type="evidence" value="ECO:0007669"/>
    <property type="project" value="InterPro"/>
</dbReference>
<comment type="caution">
    <text evidence="5">The sequence shown here is derived from an EMBL/GenBank/DDBJ whole genome shotgun (WGS) entry which is preliminary data.</text>
</comment>
<feature type="domain" description="EF-hand" evidence="4">
    <location>
        <begin position="55"/>
        <end position="90"/>
    </location>
</feature>
<dbReference type="Proteomes" id="UP001061958">
    <property type="component" value="Unassembled WGS sequence"/>
</dbReference>
<dbReference type="Pfam" id="PF13499">
    <property type="entry name" value="EF-hand_7"/>
    <property type="match status" value="2"/>
</dbReference>
<feature type="domain" description="EF-hand" evidence="4">
    <location>
        <begin position="92"/>
        <end position="127"/>
    </location>
</feature>
<gene>
    <name evidence="5" type="ORF">GpartN1_g1192.t1</name>
</gene>
<feature type="domain" description="EF-hand" evidence="4">
    <location>
        <begin position="19"/>
        <end position="54"/>
    </location>
</feature>
<organism evidence="5 6">
    <name type="scientific">Galdieria partita</name>
    <dbReference type="NCBI Taxonomy" id="83374"/>
    <lineage>
        <taxon>Eukaryota</taxon>
        <taxon>Rhodophyta</taxon>
        <taxon>Bangiophyceae</taxon>
        <taxon>Galdieriales</taxon>
        <taxon>Galdieriaceae</taxon>
        <taxon>Galdieria</taxon>
    </lineage>
</organism>
<dbReference type="InterPro" id="IPR011992">
    <property type="entry name" value="EF-hand-dom_pair"/>
</dbReference>
<reference evidence="5" key="1">
    <citation type="journal article" date="2022" name="Proc. Natl. Acad. Sci. U.S.A.">
        <title>Life cycle and functional genomics of the unicellular red alga Galdieria for elucidating algal and plant evolution and industrial use.</title>
        <authorList>
            <person name="Hirooka S."/>
            <person name="Itabashi T."/>
            <person name="Ichinose T.M."/>
            <person name="Onuma R."/>
            <person name="Fujiwara T."/>
            <person name="Yamashita S."/>
            <person name="Jong L.W."/>
            <person name="Tomita R."/>
            <person name="Iwane A.H."/>
            <person name="Miyagishima S.Y."/>
        </authorList>
    </citation>
    <scope>NUCLEOTIDE SEQUENCE</scope>
    <source>
        <strain evidence="5">NBRC 102759</strain>
    </source>
</reference>
<dbReference type="PANTHER" id="PTHR23048">
    <property type="entry name" value="MYOSIN LIGHT CHAIN 1, 3"/>
    <property type="match status" value="1"/>
</dbReference>
<dbReference type="GO" id="GO:0016460">
    <property type="term" value="C:myosin II complex"/>
    <property type="evidence" value="ECO:0007669"/>
    <property type="project" value="TreeGrafter"/>
</dbReference>
<sequence>MASVKNNISTGRTYHLTEDERQEIKEAFELFDIDSTGAIDTKEFKIALRALGFEIEKDEASRIISKLDKDGSGMILYEDFERAVSQKMAERDPEQEILKAFKLFDMDDSGGISLEDLRRVADELGENISNEELQEMIDEADRTGRREINYEDFSRILKRSHFF</sequence>
<dbReference type="OrthoDB" id="26525at2759"/>
<protein>
    <recommendedName>
        <fullName evidence="4">EF-hand domain-containing protein</fullName>
    </recommendedName>
</protein>
<dbReference type="CDD" id="cd00051">
    <property type="entry name" value="EFh"/>
    <property type="match status" value="2"/>
</dbReference>
<evidence type="ECO:0000259" key="4">
    <source>
        <dbReference type="PROSITE" id="PS50222"/>
    </source>
</evidence>
<keyword evidence="2" id="KW-0677">Repeat</keyword>
<keyword evidence="1" id="KW-0479">Metal-binding</keyword>
<dbReference type="SUPFAM" id="SSF47473">
    <property type="entry name" value="EF-hand"/>
    <property type="match status" value="1"/>
</dbReference>
<proteinExistence type="predicted"/>
<keyword evidence="6" id="KW-1185">Reference proteome</keyword>
<dbReference type="Gene3D" id="1.10.238.10">
    <property type="entry name" value="EF-hand"/>
    <property type="match status" value="2"/>
</dbReference>
<dbReference type="InterPro" id="IPR002048">
    <property type="entry name" value="EF_hand_dom"/>
</dbReference>
<reference evidence="5" key="2">
    <citation type="submission" date="2022-01" db="EMBL/GenBank/DDBJ databases">
        <authorList>
            <person name="Hirooka S."/>
            <person name="Miyagishima S.Y."/>
        </authorList>
    </citation>
    <scope>NUCLEOTIDE SEQUENCE</scope>
    <source>
        <strain evidence="5">NBRC 102759</strain>
    </source>
</reference>
<evidence type="ECO:0000256" key="1">
    <source>
        <dbReference type="ARBA" id="ARBA00022723"/>
    </source>
</evidence>
<dbReference type="PANTHER" id="PTHR23048:SF48">
    <property type="entry name" value="CENTRIN 3"/>
    <property type="match status" value="1"/>
</dbReference>
<dbReference type="InterPro" id="IPR018247">
    <property type="entry name" value="EF_Hand_1_Ca_BS"/>
</dbReference>
<dbReference type="EMBL" id="BQMJ01000008">
    <property type="protein sequence ID" value="GJQ09401.1"/>
    <property type="molecule type" value="Genomic_DNA"/>
</dbReference>
<evidence type="ECO:0000313" key="5">
    <source>
        <dbReference type="EMBL" id="GJQ09401.1"/>
    </source>
</evidence>
<evidence type="ECO:0000256" key="2">
    <source>
        <dbReference type="ARBA" id="ARBA00022737"/>
    </source>
</evidence>
<dbReference type="PROSITE" id="PS50222">
    <property type="entry name" value="EF_HAND_2"/>
    <property type="match status" value="4"/>
</dbReference>
<accession>A0A9C7UND4</accession>
<keyword evidence="3" id="KW-0106">Calcium</keyword>
<feature type="domain" description="EF-hand" evidence="4">
    <location>
        <begin position="128"/>
        <end position="163"/>
    </location>
</feature>
<dbReference type="PROSITE" id="PS00018">
    <property type="entry name" value="EF_HAND_1"/>
    <property type="match status" value="1"/>
</dbReference>
<dbReference type="FunFam" id="1.10.238.10:FF:000001">
    <property type="entry name" value="Calmodulin 1"/>
    <property type="match status" value="1"/>
</dbReference>